<dbReference type="PROSITE" id="PS51278">
    <property type="entry name" value="GATASE_TYPE_2"/>
    <property type="match status" value="1"/>
</dbReference>
<dbReference type="OrthoDB" id="9804310at2"/>
<proteinExistence type="predicted"/>
<sequence length="265" mass="28402">MIGRNTMSRMLAYTAVRPKTWRDAVGDTLLSEFGALSLLHSDGWGAAWHDSIVGAAVRGGEAPIDTRRSLRKDWVPLSKVGMLYLRFASRGAPMSPENTQPFLRDGMAFQHNGALSPRSLAVHALTEDEQARLTGTTDSEVYLQHTLRDLINRKPADALAEAAARMRTLFPAACLNAFAITGGDLFVVHAPGTAQPPHVAFARRGVSVDSLPPGHGDTYNRLSSTVSASGTVIVATTGIDQRGWIPLPSDTVTRITPAPLISVAL</sequence>
<evidence type="ECO:0000256" key="1">
    <source>
        <dbReference type="ARBA" id="ARBA00022962"/>
    </source>
</evidence>
<protein>
    <recommendedName>
        <fullName evidence="2">Glutamine amidotransferase type-2 domain-containing protein</fullName>
    </recommendedName>
</protein>
<keyword evidence="1" id="KW-0315">Glutamine amidotransferase</keyword>
<reference evidence="4" key="1">
    <citation type="submission" date="2019-09" db="EMBL/GenBank/DDBJ databases">
        <title>Mumia zhuanghuii sp. nov. isolated from the intestinal contents of plateau pika (Ochotona curzoniae) in the Qinghai-Tibet plateau of China.</title>
        <authorList>
            <person name="Tian Z."/>
        </authorList>
    </citation>
    <scope>NUCLEOTIDE SEQUENCE [LARGE SCALE GENOMIC DNA]</scope>
    <source>
        <strain evidence="4">JCM 30598</strain>
    </source>
</reference>
<dbReference type="Gene3D" id="3.60.20.10">
    <property type="entry name" value="Glutamine Phosphoribosylpyrophosphate, subunit 1, domain 1"/>
    <property type="match status" value="1"/>
</dbReference>
<dbReference type="Proteomes" id="UP000325827">
    <property type="component" value="Unassembled WGS sequence"/>
</dbReference>
<dbReference type="InterPro" id="IPR029055">
    <property type="entry name" value="Ntn_hydrolases_N"/>
</dbReference>
<dbReference type="InterPro" id="IPR026869">
    <property type="entry name" value="EgtC-like"/>
</dbReference>
<feature type="domain" description="Glutamine amidotransferase type-2" evidence="2">
    <location>
        <begin position="8"/>
        <end position="265"/>
    </location>
</feature>
<dbReference type="SUPFAM" id="SSF56235">
    <property type="entry name" value="N-terminal nucleophile aminohydrolases (Ntn hydrolases)"/>
    <property type="match status" value="1"/>
</dbReference>
<gene>
    <name evidence="3" type="ORF">F6B43_16795</name>
</gene>
<keyword evidence="4" id="KW-1185">Reference proteome</keyword>
<dbReference type="Pfam" id="PF13230">
    <property type="entry name" value="GATase_4"/>
    <property type="match status" value="1"/>
</dbReference>
<dbReference type="AlphaFoldDB" id="A0A5J5IXN9"/>
<comment type="caution">
    <text evidence="3">The sequence shown here is derived from an EMBL/GenBank/DDBJ whole genome shotgun (WGS) entry which is preliminary data.</text>
</comment>
<evidence type="ECO:0000259" key="2">
    <source>
        <dbReference type="PROSITE" id="PS51278"/>
    </source>
</evidence>
<accession>A0A5J5IXN9</accession>
<evidence type="ECO:0000313" key="3">
    <source>
        <dbReference type="EMBL" id="KAA9106015.1"/>
    </source>
</evidence>
<organism evidence="3 4">
    <name type="scientific">Microbacterium rhizomatis</name>
    <dbReference type="NCBI Taxonomy" id="1631477"/>
    <lineage>
        <taxon>Bacteria</taxon>
        <taxon>Bacillati</taxon>
        <taxon>Actinomycetota</taxon>
        <taxon>Actinomycetes</taxon>
        <taxon>Micrococcales</taxon>
        <taxon>Microbacteriaceae</taxon>
        <taxon>Microbacterium</taxon>
    </lineage>
</organism>
<name>A0A5J5IXN9_9MICO</name>
<evidence type="ECO:0000313" key="4">
    <source>
        <dbReference type="Proteomes" id="UP000325827"/>
    </source>
</evidence>
<dbReference type="InterPro" id="IPR017932">
    <property type="entry name" value="GATase_2_dom"/>
</dbReference>
<dbReference type="EMBL" id="VYSA01000004">
    <property type="protein sequence ID" value="KAA9106015.1"/>
    <property type="molecule type" value="Genomic_DNA"/>
</dbReference>